<dbReference type="Pfam" id="PF01934">
    <property type="entry name" value="HepT-like"/>
    <property type="match status" value="1"/>
</dbReference>
<dbReference type="EMBL" id="JAANXD010000098">
    <property type="protein sequence ID" value="MBS1259531.1"/>
    <property type="molecule type" value="Genomic_DNA"/>
</dbReference>
<reference evidence="5" key="1">
    <citation type="journal article" date="2021" name="ISME J.">
        <title>Fine-scale metabolic discontinuity in a stratified prokaryote microbiome of a Red Sea deep halocline.</title>
        <authorList>
            <person name="Michoud G."/>
            <person name="Ngugi D.K."/>
            <person name="Barozzi A."/>
            <person name="Merlino G."/>
            <person name="Calleja M.L."/>
            <person name="Delgado-Huertas A."/>
            <person name="Moran X.A.G."/>
            <person name="Daffonchio D."/>
        </authorList>
    </citation>
    <scope>NUCLEOTIDE SEQUENCE</scope>
    <source>
        <strain evidence="5">SuakinDeep_MAG55_1</strain>
    </source>
</reference>
<evidence type="ECO:0000256" key="2">
    <source>
        <dbReference type="ARBA" id="ARBA00022722"/>
    </source>
</evidence>
<dbReference type="InterPro" id="IPR052379">
    <property type="entry name" value="Type_VII_TA_RNase"/>
</dbReference>
<gene>
    <name evidence="5" type="ORF">MAG551_02603</name>
</gene>
<comment type="caution">
    <text evidence="5">The sequence shown here is derived from an EMBL/GenBank/DDBJ whole genome shotgun (WGS) entry which is preliminary data.</text>
</comment>
<dbReference type="InterPro" id="IPR037038">
    <property type="entry name" value="HepT-like_sf"/>
</dbReference>
<evidence type="ECO:0000313" key="6">
    <source>
        <dbReference type="Proteomes" id="UP000722750"/>
    </source>
</evidence>
<evidence type="ECO:0000313" key="5">
    <source>
        <dbReference type="EMBL" id="MBS1259531.1"/>
    </source>
</evidence>
<evidence type="ECO:0000256" key="3">
    <source>
        <dbReference type="ARBA" id="ARBA00022801"/>
    </source>
</evidence>
<dbReference type="GO" id="GO:0004540">
    <property type="term" value="F:RNA nuclease activity"/>
    <property type="evidence" value="ECO:0007669"/>
    <property type="project" value="InterPro"/>
</dbReference>
<dbReference type="PANTHER" id="PTHR33397:SF3">
    <property type="entry name" value="MRNA NUCLEASE HEPT"/>
    <property type="match status" value="1"/>
</dbReference>
<name>A0A942A3X2_9BACT</name>
<comment type="similarity">
    <text evidence="4">Belongs to the HepT RNase toxin family.</text>
</comment>
<accession>A0A942A3X2</accession>
<evidence type="ECO:0008006" key="7">
    <source>
        <dbReference type="Google" id="ProtNLM"/>
    </source>
</evidence>
<keyword evidence="2" id="KW-0540">Nuclease</keyword>
<organism evidence="5 6">
    <name type="scientific">Candidatus Scalindua arabica</name>
    <dbReference type="NCBI Taxonomy" id="1127984"/>
    <lineage>
        <taxon>Bacteria</taxon>
        <taxon>Pseudomonadati</taxon>
        <taxon>Planctomycetota</taxon>
        <taxon>Candidatus Brocadiia</taxon>
        <taxon>Candidatus Brocadiales</taxon>
        <taxon>Candidatus Scalinduaceae</taxon>
        <taxon>Candidatus Scalindua</taxon>
    </lineage>
</organism>
<dbReference type="Proteomes" id="UP000722750">
    <property type="component" value="Unassembled WGS sequence"/>
</dbReference>
<dbReference type="Gene3D" id="1.20.120.580">
    <property type="entry name" value="bsu32300-like"/>
    <property type="match status" value="1"/>
</dbReference>
<dbReference type="PANTHER" id="PTHR33397">
    <property type="entry name" value="UPF0331 PROTEIN YUTE"/>
    <property type="match status" value="1"/>
</dbReference>
<evidence type="ECO:0000256" key="1">
    <source>
        <dbReference type="ARBA" id="ARBA00022649"/>
    </source>
</evidence>
<keyword evidence="1" id="KW-1277">Toxin-antitoxin system</keyword>
<dbReference type="NCBIfam" id="NF047751">
    <property type="entry name" value="HepT_toxin"/>
    <property type="match status" value="1"/>
</dbReference>
<dbReference type="GO" id="GO:0110001">
    <property type="term" value="C:toxin-antitoxin complex"/>
    <property type="evidence" value="ECO:0007669"/>
    <property type="project" value="InterPro"/>
</dbReference>
<evidence type="ECO:0000256" key="4">
    <source>
        <dbReference type="ARBA" id="ARBA00024207"/>
    </source>
</evidence>
<protein>
    <recommendedName>
        <fullName evidence="7">DUF86 domain-containing protein</fullName>
    </recommendedName>
</protein>
<dbReference type="GO" id="GO:0016787">
    <property type="term" value="F:hydrolase activity"/>
    <property type="evidence" value="ECO:0007669"/>
    <property type="project" value="UniProtKB-KW"/>
</dbReference>
<keyword evidence="3" id="KW-0378">Hydrolase</keyword>
<proteinExistence type="inferred from homology"/>
<dbReference type="AlphaFoldDB" id="A0A942A3X2"/>
<sequence>MRIEPDDVLLNKSSIIERCIRRIKEEYNACPELTNFTHLDALILNIERSCQAAVDMAMHITAVNHLGIPQTSSEAFGLLFKNNIIDKKLSVSLQAMTGFRNIAIHAYQTLDNEVIRKIAVKNYKDFIKFCEAFKIIIKE</sequence>
<dbReference type="InterPro" id="IPR008201">
    <property type="entry name" value="HepT-like"/>
</dbReference>